<keyword evidence="1" id="KW-1133">Transmembrane helix</keyword>
<keyword evidence="3" id="KW-1185">Reference proteome</keyword>
<evidence type="ECO:0000313" key="2">
    <source>
        <dbReference type="EMBL" id="RFM33038.1"/>
    </source>
</evidence>
<organism evidence="2 3">
    <name type="scientific">Chitinophaga silvisoli</name>
    <dbReference type="NCBI Taxonomy" id="2291814"/>
    <lineage>
        <taxon>Bacteria</taxon>
        <taxon>Pseudomonadati</taxon>
        <taxon>Bacteroidota</taxon>
        <taxon>Chitinophagia</taxon>
        <taxon>Chitinophagales</taxon>
        <taxon>Chitinophagaceae</taxon>
        <taxon>Chitinophaga</taxon>
    </lineage>
</organism>
<keyword evidence="1" id="KW-0812">Transmembrane</keyword>
<gene>
    <name evidence="2" type="ORF">DXN04_21650</name>
</gene>
<name>A0A3E1NZ60_9BACT</name>
<feature type="transmembrane region" description="Helical" evidence="1">
    <location>
        <begin position="53"/>
        <end position="77"/>
    </location>
</feature>
<evidence type="ECO:0000256" key="1">
    <source>
        <dbReference type="SAM" id="Phobius"/>
    </source>
</evidence>
<evidence type="ECO:0000313" key="3">
    <source>
        <dbReference type="Proteomes" id="UP000261174"/>
    </source>
</evidence>
<keyword evidence="1" id="KW-0472">Membrane</keyword>
<dbReference type="EMBL" id="QTJV01000008">
    <property type="protein sequence ID" value="RFM33038.1"/>
    <property type="molecule type" value="Genomic_DNA"/>
</dbReference>
<accession>A0A3E1NZ60</accession>
<comment type="caution">
    <text evidence="2">The sequence shown here is derived from an EMBL/GenBank/DDBJ whole genome shotgun (WGS) entry which is preliminary data.</text>
</comment>
<feature type="transmembrane region" description="Helical" evidence="1">
    <location>
        <begin position="28"/>
        <end position="46"/>
    </location>
</feature>
<dbReference type="AlphaFoldDB" id="A0A3E1NZ60"/>
<proteinExistence type="predicted"/>
<dbReference type="Proteomes" id="UP000261174">
    <property type="component" value="Unassembled WGS sequence"/>
</dbReference>
<reference evidence="2 3" key="1">
    <citation type="submission" date="2018-08" db="EMBL/GenBank/DDBJ databases">
        <title>Chitinophaga sp. K20C18050901, a novel bacterium isolated from forest soil.</title>
        <authorList>
            <person name="Wang C."/>
        </authorList>
    </citation>
    <scope>NUCLEOTIDE SEQUENCE [LARGE SCALE GENOMIC DNA]</scope>
    <source>
        <strain evidence="2 3">K20C18050901</strain>
    </source>
</reference>
<sequence>MAYLLYLIPFLCVLSIIRDLTGLRLVPVTSEFIAGLVLGGVFYYYIDNVGNNFLYSLSIGYYLTIISSVLGLVFSVIQRNLKVQSY</sequence>
<protein>
    <submittedName>
        <fullName evidence="2">Uncharacterized protein</fullName>
    </submittedName>
</protein>